<dbReference type="Gene3D" id="3.40.1360.10">
    <property type="match status" value="1"/>
</dbReference>
<reference evidence="17" key="1">
    <citation type="submission" date="2017-10" db="EMBL/GenBank/DDBJ databases">
        <title>Completed PacBio SMRT sequence of Methylosinus trichosporium OB3b reveals presence of a third large plasmid.</title>
        <authorList>
            <person name="Charles T.C."/>
            <person name="Lynch M.D.J."/>
            <person name="Heil J.R."/>
            <person name="Cheng J."/>
        </authorList>
    </citation>
    <scope>NUCLEOTIDE SEQUENCE [LARGE SCALE GENOMIC DNA]</scope>
    <source>
        <strain evidence="17">OB3b</strain>
    </source>
</reference>
<keyword evidence="11 12" id="KW-0804">Transcription</keyword>
<dbReference type="CDD" id="cd03364">
    <property type="entry name" value="TOPRIM_DnaG_primases"/>
    <property type="match status" value="1"/>
</dbReference>
<evidence type="ECO:0000256" key="11">
    <source>
        <dbReference type="ARBA" id="ARBA00023163"/>
    </source>
</evidence>
<keyword evidence="9" id="KW-0460">Magnesium</keyword>
<dbReference type="PANTHER" id="PTHR30313">
    <property type="entry name" value="DNA PRIMASE"/>
    <property type="match status" value="1"/>
</dbReference>
<evidence type="ECO:0000313" key="16">
    <source>
        <dbReference type="EMBL" id="ATQ67280.1"/>
    </source>
</evidence>
<evidence type="ECO:0000256" key="8">
    <source>
        <dbReference type="ARBA" id="ARBA00022833"/>
    </source>
</evidence>
<dbReference type="Gene3D" id="3.90.980.10">
    <property type="entry name" value="DNA primase, catalytic core, N-terminal domain"/>
    <property type="match status" value="1"/>
</dbReference>
<keyword evidence="3 12" id="KW-0808">Transferase</keyword>
<dbReference type="FunFam" id="3.90.580.10:FF:000001">
    <property type="entry name" value="DNA primase"/>
    <property type="match status" value="1"/>
</dbReference>
<accession>A0A2D2CX07</accession>
<dbReference type="HAMAP" id="MF_00974">
    <property type="entry name" value="DNA_primase_DnaG"/>
    <property type="match status" value="1"/>
</dbReference>
<evidence type="ECO:0000313" key="17">
    <source>
        <dbReference type="Proteomes" id="UP000230709"/>
    </source>
</evidence>
<keyword evidence="8 13" id="KW-0862">Zinc</keyword>
<evidence type="ECO:0000256" key="5">
    <source>
        <dbReference type="ARBA" id="ARBA00022705"/>
    </source>
</evidence>
<evidence type="ECO:0000256" key="7">
    <source>
        <dbReference type="ARBA" id="ARBA00022771"/>
    </source>
</evidence>
<dbReference type="Gene3D" id="3.90.580.10">
    <property type="entry name" value="Zinc finger, CHC2-type domain"/>
    <property type="match status" value="1"/>
</dbReference>
<evidence type="ECO:0000256" key="1">
    <source>
        <dbReference type="ARBA" id="ARBA00022478"/>
    </source>
</evidence>
<evidence type="ECO:0000256" key="4">
    <source>
        <dbReference type="ARBA" id="ARBA00022695"/>
    </source>
</evidence>
<dbReference type="Proteomes" id="UP000230709">
    <property type="component" value="Chromosome"/>
</dbReference>
<dbReference type="EC" id="2.7.7.101" evidence="12"/>
<evidence type="ECO:0000256" key="14">
    <source>
        <dbReference type="SAM" id="MobiDB-lite"/>
    </source>
</evidence>
<dbReference type="GO" id="GO:1990077">
    <property type="term" value="C:primosome complex"/>
    <property type="evidence" value="ECO:0007669"/>
    <property type="project" value="UniProtKB-KW"/>
</dbReference>
<keyword evidence="5 12" id="KW-0235">DNA replication</keyword>
<comment type="catalytic activity">
    <reaction evidence="12">
        <text>ssDNA + n NTP = ssDNA/pppN(pN)n-1 hybrid + (n-1) diphosphate.</text>
        <dbReference type="EC" id="2.7.7.101"/>
    </reaction>
</comment>
<feature type="domain" description="Toprim" evidence="15">
    <location>
        <begin position="257"/>
        <end position="339"/>
    </location>
</feature>
<dbReference type="Pfam" id="PF13662">
    <property type="entry name" value="Toprim_4"/>
    <property type="match status" value="1"/>
</dbReference>
<dbReference type="InterPro" id="IPR006295">
    <property type="entry name" value="DNA_primase_DnaG"/>
</dbReference>
<dbReference type="Pfam" id="PF01807">
    <property type="entry name" value="Zn_ribbon_DnaG"/>
    <property type="match status" value="1"/>
</dbReference>
<dbReference type="RefSeq" id="WP_003610720.1">
    <property type="nucleotide sequence ID" value="NZ_ADVE02000001.1"/>
</dbReference>
<dbReference type="EMBL" id="CP023737">
    <property type="protein sequence ID" value="ATQ67280.1"/>
    <property type="molecule type" value="Genomic_DNA"/>
</dbReference>
<dbReference type="GO" id="GO:0003899">
    <property type="term" value="F:DNA-directed RNA polymerase activity"/>
    <property type="evidence" value="ECO:0007669"/>
    <property type="project" value="UniProtKB-UniRule"/>
</dbReference>
<dbReference type="STRING" id="595536.GCA_000178815_04207"/>
<dbReference type="NCBIfam" id="TIGR01391">
    <property type="entry name" value="dnaG"/>
    <property type="match status" value="1"/>
</dbReference>
<evidence type="ECO:0000256" key="2">
    <source>
        <dbReference type="ARBA" id="ARBA00022515"/>
    </source>
</evidence>
<keyword evidence="1 12" id="KW-0240">DNA-directed RNA polymerase</keyword>
<dbReference type="InterPro" id="IPR013264">
    <property type="entry name" value="DNAG_N"/>
</dbReference>
<dbReference type="GO" id="GO:0003677">
    <property type="term" value="F:DNA binding"/>
    <property type="evidence" value="ECO:0007669"/>
    <property type="project" value="UniProtKB-KW"/>
</dbReference>
<keyword evidence="4 12" id="KW-0548">Nucleotidyltransferase</keyword>
<evidence type="ECO:0000256" key="12">
    <source>
        <dbReference type="HAMAP-Rule" id="MF_00974"/>
    </source>
</evidence>
<dbReference type="AlphaFoldDB" id="A0A2D2CX07"/>
<dbReference type="SMART" id="SM00493">
    <property type="entry name" value="TOPRIM"/>
    <property type="match status" value="1"/>
</dbReference>
<organism evidence="16 17">
    <name type="scientific">Methylosinus trichosporium (strain ATCC 35070 / NCIMB 11131 / UNIQEM 75 / OB3b)</name>
    <dbReference type="NCBI Taxonomy" id="595536"/>
    <lineage>
        <taxon>Bacteria</taxon>
        <taxon>Pseudomonadati</taxon>
        <taxon>Pseudomonadota</taxon>
        <taxon>Alphaproteobacteria</taxon>
        <taxon>Hyphomicrobiales</taxon>
        <taxon>Methylocystaceae</taxon>
        <taxon>Methylosinus</taxon>
    </lineage>
</organism>
<dbReference type="GO" id="GO:0008270">
    <property type="term" value="F:zinc ion binding"/>
    <property type="evidence" value="ECO:0007669"/>
    <property type="project" value="UniProtKB-KW"/>
</dbReference>
<comment type="similarity">
    <text evidence="12 13">Belongs to the DnaG primase family.</text>
</comment>
<dbReference type="SUPFAM" id="SSF57783">
    <property type="entry name" value="Zinc beta-ribbon"/>
    <property type="match status" value="1"/>
</dbReference>
<evidence type="ECO:0000256" key="10">
    <source>
        <dbReference type="ARBA" id="ARBA00023125"/>
    </source>
</evidence>
<proteinExistence type="inferred from homology"/>
<dbReference type="InterPro" id="IPR037068">
    <property type="entry name" value="DNA_primase_core_N_sf"/>
</dbReference>
<dbReference type="SUPFAM" id="SSF56731">
    <property type="entry name" value="DNA primase core"/>
    <property type="match status" value="1"/>
</dbReference>
<gene>
    <name evidence="12" type="primary">dnaG</name>
    <name evidence="16" type="ORF">CQW49_04765</name>
</gene>
<keyword evidence="17" id="KW-1185">Reference proteome</keyword>
<dbReference type="PROSITE" id="PS50880">
    <property type="entry name" value="TOPRIM"/>
    <property type="match status" value="1"/>
</dbReference>
<keyword evidence="7" id="KW-0863">Zinc-finger</keyword>
<dbReference type="Pfam" id="PF08275">
    <property type="entry name" value="DNAG_N"/>
    <property type="match status" value="1"/>
</dbReference>
<dbReference type="InterPro" id="IPR030846">
    <property type="entry name" value="DnaG_bac"/>
</dbReference>
<sequence length="643" mass="69826">MRYPPSFLDEIRARVPVSAVVSQKVKLKKQGREWRGLSPFNAEKTPSFYVNDQKGFYHDFSSGKNGDGFTFLMETEGLTFPEAVEKLAGMAGLPMPVETTEAREAEAKRASLGDVLEWAALYFEAQLRGPAGGAARAYLAGRSIGETDRARFRLGFAPNERHGLRDHLAGKGASVEAMIEAGLLVHGEDIVVPYDRFRDRIMFPILDRAGRVIAFGGRAMQKDAQAKYMNSPETPLFHKGATLYNHHNARKAAHEAGTVIAVEGYVDVIAMTAAGFAQTVAPLGTALTAEQCNLLWTMAEEPILCFDGDKAGRKAADRAIDTALPLLGPGRSFRFALLPDGQDPDELFRAGGPAAIAEAIGAARPLVDLLWARETEGARLDTPERRAALERRFAELARNIADEALRRHYSQELIDRCATLFGRSRNYPPRREQRSGGGGGGRGPMRRFGGNEQPSLRGPVTIGASLARSPLFRGEGAAIAPREALILLILLNHPQLLLERLEEIAALDFASAEARELLAALFRAADDGAPDEESVAREIAAAGLEAFCARLAGMGAHASLWNVRRGAATTDAAESLRQALVLQHRVRALHKELRKIEQRLADAPSDHDFARLSDIQAQLNAIEGTEAMLDGFGSLSGRTSRSL</sequence>
<evidence type="ECO:0000256" key="9">
    <source>
        <dbReference type="ARBA" id="ARBA00022842"/>
    </source>
</evidence>
<dbReference type="PANTHER" id="PTHR30313:SF2">
    <property type="entry name" value="DNA PRIMASE"/>
    <property type="match status" value="1"/>
</dbReference>
<protein>
    <recommendedName>
        <fullName evidence="12 13">DNA primase</fullName>
        <ecNumber evidence="12">2.7.7.101</ecNumber>
    </recommendedName>
</protein>
<dbReference type="GO" id="GO:0000428">
    <property type="term" value="C:DNA-directed RNA polymerase complex"/>
    <property type="evidence" value="ECO:0007669"/>
    <property type="project" value="UniProtKB-KW"/>
</dbReference>
<evidence type="ECO:0000256" key="13">
    <source>
        <dbReference type="PIRNR" id="PIRNR002811"/>
    </source>
</evidence>
<dbReference type="InterPro" id="IPR002694">
    <property type="entry name" value="Znf_CHC2"/>
</dbReference>
<keyword evidence="10 12" id="KW-0238">DNA-binding</keyword>
<keyword evidence="6 13" id="KW-0479">Metal-binding</keyword>
<dbReference type="Pfam" id="PF10410">
    <property type="entry name" value="DnaB_bind"/>
    <property type="match status" value="1"/>
</dbReference>
<dbReference type="FunFam" id="3.40.1360.10:FF:000002">
    <property type="entry name" value="DNA primase"/>
    <property type="match status" value="1"/>
</dbReference>
<evidence type="ECO:0000256" key="3">
    <source>
        <dbReference type="ARBA" id="ARBA00022679"/>
    </source>
</evidence>
<dbReference type="InterPro" id="IPR050219">
    <property type="entry name" value="DnaG_primase"/>
</dbReference>
<dbReference type="GO" id="GO:0005737">
    <property type="term" value="C:cytoplasm"/>
    <property type="evidence" value="ECO:0007669"/>
    <property type="project" value="TreeGrafter"/>
</dbReference>
<dbReference type="InterPro" id="IPR034151">
    <property type="entry name" value="TOPRIM_DnaG_bac"/>
</dbReference>
<feature type="region of interest" description="Disordered" evidence="14">
    <location>
        <begin position="424"/>
        <end position="454"/>
    </location>
</feature>
<dbReference type="SMART" id="SM00400">
    <property type="entry name" value="ZnF_CHCC"/>
    <property type="match status" value="1"/>
</dbReference>
<evidence type="ECO:0000259" key="15">
    <source>
        <dbReference type="PROSITE" id="PS50880"/>
    </source>
</evidence>
<comment type="cofactor">
    <cofactor evidence="13">
        <name>Zn(2+)</name>
        <dbReference type="ChEBI" id="CHEBI:29105"/>
    </cofactor>
    <text evidence="13">Binds 1 zinc ion per monomer.</text>
</comment>
<comment type="caution">
    <text evidence="12">Lacks conserved residue(s) required for the propagation of feature annotation.</text>
</comment>
<comment type="subunit">
    <text evidence="12">Monomer. Interacts with DnaB.</text>
</comment>
<dbReference type="InterPro" id="IPR019475">
    <property type="entry name" value="DNA_primase_DnaB-bd"/>
</dbReference>
<comment type="function">
    <text evidence="12 13">RNA polymerase that catalyzes the synthesis of short RNA molecules used as primers for DNA polymerase during DNA replication.</text>
</comment>
<keyword evidence="2 12" id="KW-0639">Primosome</keyword>
<evidence type="ECO:0000256" key="6">
    <source>
        <dbReference type="ARBA" id="ARBA00022723"/>
    </source>
</evidence>
<dbReference type="InterPro" id="IPR006171">
    <property type="entry name" value="TOPRIM_dom"/>
</dbReference>
<dbReference type="InterPro" id="IPR036977">
    <property type="entry name" value="DNA_primase_Znf_CHC2"/>
</dbReference>
<name>A0A2D2CX07_METT3</name>
<dbReference type="KEGG" id="mtw:CQW49_04765"/>
<dbReference type="PIRSF" id="PIRSF002811">
    <property type="entry name" value="DnaG"/>
    <property type="match status" value="1"/>
</dbReference>
<dbReference type="GO" id="GO:0006269">
    <property type="term" value="P:DNA replication, synthesis of primer"/>
    <property type="evidence" value="ECO:0007669"/>
    <property type="project" value="UniProtKB-UniRule"/>
</dbReference>